<keyword evidence="2" id="KW-1185">Reference proteome</keyword>
<accession>A0A2K9VEX7</accession>
<protein>
    <submittedName>
        <fullName evidence="1">Uncharacterized protein</fullName>
    </submittedName>
</protein>
<dbReference type="Proteomes" id="UP000241185">
    <property type="component" value="Segment"/>
</dbReference>
<evidence type="ECO:0000313" key="2">
    <source>
        <dbReference type="Proteomes" id="UP000241185"/>
    </source>
</evidence>
<proteinExistence type="predicted"/>
<evidence type="ECO:0000313" key="1">
    <source>
        <dbReference type="EMBL" id="AUV60822.1"/>
    </source>
</evidence>
<gene>
    <name evidence="1" type="ORF">SEA_REM711_44</name>
</gene>
<reference evidence="2" key="1">
    <citation type="submission" date="2018-01" db="EMBL/GenBank/DDBJ databases">
        <authorList>
            <person name="Gatt S.M."/>
            <person name="Isern S."/>
            <person name="Jenkins M."/>
            <person name="Tan A.L."/>
            <person name="Michael S.F."/>
            <person name="Moore R.E."/>
            <person name="Ware V.C."/>
            <person name="Garlena R.A."/>
            <person name="Russell D.A."/>
            <person name="Pope W.H."/>
            <person name="Jacobs-Sera D."/>
            <person name="Hendrix R.W."/>
            <person name="Hatfull G.F."/>
        </authorList>
    </citation>
    <scope>NUCLEOTIDE SEQUENCE [LARGE SCALE GENOMIC DNA]</scope>
</reference>
<sequence length="63" mass="6657">MPRPERNADCTVCGGRIRHYPDPAGAGAGAWAHLNRNDWLTDPHDPQPSADALAAALPDVSIA</sequence>
<name>A0A2K9VEX7_9CAUD</name>
<dbReference type="EMBL" id="MG770216">
    <property type="protein sequence ID" value="AUV60822.1"/>
    <property type="molecule type" value="Genomic_DNA"/>
</dbReference>
<organism evidence="1 2">
    <name type="scientific">Mycobacterium phage Rem711</name>
    <dbReference type="NCBI Taxonomy" id="2079285"/>
    <lineage>
        <taxon>Viruses</taxon>
        <taxon>Duplodnaviria</taxon>
        <taxon>Heunggongvirae</taxon>
        <taxon>Uroviricota</taxon>
        <taxon>Caudoviricetes</taxon>
        <taxon>Trigintaduovirus</taxon>
        <taxon>Trigintaduovirus rem711</taxon>
    </lineage>
</organism>